<feature type="transmembrane region" description="Helical" evidence="6">
    <location>
        <begin position="283"/>
        <end position="308"/>
    </location>
</feature>
<feature type="transmembrane region" description="Helical" evidence="6">
    <location>
        <begin position="220"/>
        <end position="248"/>
    </location>
</feature>
<dbReference type="Proteomes" id="UP000070328">
    <property type="component" value="Unassembled WGS sequence"/>
</dbReference>
<feature type="transmembrane region" description="Helical" evidence="6">
    <location>
        <begin position="176"/>
        <end position="200"/>
    </location>
</feature>
<evidence type="ECO:0000313" key="7">
    <source>
        <dbReference type="EMBL" id="KXH40222.1"/>
    </source>
</evidence>
<feature type="transmembrane region" description="Helical" evidence="6">
    <location>
        <begin position="260"/>
        <end position="277"/>
    </location>
</feature>
<comment type="subcellular location">
    <subcellularLocation>
        <location evidence="1">Membrane</location>
        <topology evidence="1">Multi-pass membrane protein</topology>
    </subcellularLocation>
</comment>
<dbReference type="InterPro" id="IPR002293">
    <property type="entry name" value="AA/rel_permease1"/>
</dbReference>
<feature type="transmembrane region" description="Helical" evidence="6">
    <location>
        <begin position="369"/>
        <end position="393"/>
    </location>
</feature>
<name>A0A135SWD3_9PEZI</name>
<gene>
    <name evidence="7" type="ORF">CSIM01_06400</name>
</gene>
<dbReference type="GO" id="GO:0016020">
    <property type="term" value="C:membrane"/>
    <property type="evidence" value="ECO:0007669"/>
    <property type="project" value="UniProtKB-SubCell"/>
</dbReference>
<proteinExistence type="predicted"/>
<dbReference type="AlphaFoldDB" id="A0A135SWD3"/>
<dbReference type="OrthoDB" id="5982228at2759"/>
<feature type="transmembrane region" description="Helical" evidence="6">
    <location>
        <begin position="423"/>
        <end position="442"/>
    </location>
</feature>
<feature type="transmembrane region" description="Helical" evidence="6">
    <location>
        <begin position="568"/>
        <end position="594"/>
    </location>
</feature>
<dbReference type="EMBL" id="JFBX01000374">
    <property type="protein sequence ID" value="KXH40222.1"/>
    <property type="molecule type" value="Genomic_DNA"/>
</dbReference>
<comment type="caution">
    <text evidence="7">The sequence shown here is derived from an EMBL/GenBank/DDBJ whole genome shotgun (WGS) entry which is preliminary data.</text>
</comment>
<keyword evidence="8" id="KW-1185">Reference proteome</keyword>
<accession>A0A135SWD3</accession>
<dbReference type="PANTHER" id="PTHR11785">
    <property type="entry name" value="AMINO ACID TRANSPORTER"/>
    <property type="match status" value="1"/>
</dbReference>
<keyword evidence="2 6" id="KW-0812">Transmembrane</keyword>
<evidence type="ECO:0000256" key="3">
    <source>
        <dbReference type="ARBA" id="ARBA00022989"/>
    </source>
</evidence>
<feature type="transmembrane region" description="Helical" evidence="6">
    <location>
        <begin position="502"/>
        <end position="521"/>
    </location>
</feature>
<keyword evidence="3 6" id="KW-1133">Transmembrane helix</keyword>
<reference evidence="7 8" key="1">
    <citation type="submission" date="2014-02" db="EMBL/GenBank/DDBJ databases">
        <title>The genome sequence of Colletotrichum simmondsii CBS122122.</title>
        <authorList>
            <person name="Baroncelli R."/>
            <person name="Thon M.R."/>
        </authorList>
    </citation>
    <scope>NUCLEOTIDE SEQUENCE [LARGE SCALE GENOMIC DNA]</scope>
    <source>
        <strain evidence="7 8">CBS122122</strain>
    </source>
</reference>
<dbReference type="PANTHER" id="PTHR11785:SF353">
    <property type="entry name" value="METHIONINE TRANSPORTER (EUROFUNG)"/>
    <property type="match status" value="1"/>
</dbReference>
<feature type="transmembrane region" description="Helical" evidence="6">
    <location>
        <begin position="471"/>
        <end position="490"/>
    </location>
</feature>
<dbReference type="InterPro" id="IPR050598">
    <property type="entry name" value="AminoAcid_Transporter"/>
</dbReference>
<evidence type="ECO:0000313" key="8">
    <source>
        <dbReference type="Proteomes" id="UP000070328"/>
    </source>
</evidence>
<evidence type="ECO:0000256" key="1">
    <source>
        <dbReference type="ARBA" id="ARBA00004141"/>
    </source>
</evidence>
<protein>
    <submittedName>
        <fullName evidence="7">High-affinity methionine permease</fullName>
    </submittedName>
</protein>
<evidence type="ECO:0000256" key="5">
    <source>
        <dbReference type="SAM" id="MobiDB-lite"/>
    </source>
</evidence>
<dbReference type="Pfam" id="PF13520">
    <property type="entry name" value="AA_permease_2"/>
    <property type="match status" value="1"/>
</dbReference>
<feature type="compositionally biased region" description="Polar residues" evidence="5">
    <location>
        <begin position="663"/>
        <end position="673"/>
    </location>
</feature>
<sequence length="684" mass="74459">MLVTVVVIARPCLTPWSPTPEAGCVIHPSDVEIGNGPAAPLIETCPSYTAGSTTLEEYFLRRSTQPYPYPRVLVLVSMAWRRPFGDRASAQGTVVDGQREQISNGSTQYIGEKGGNDAPPTYQDASGAPVENNSPLGYDVGPVTITLLNITMMIGAGIYSTPASILNGTGSVGVSFVYWTLGYLLCLASGAVYLEFTAYFPSRSGSEVVFLEQAYPRPMWLFPTTFAVQSVILSFGSANATVMANYLIAISGHEGTNWQIKGTALACYSLATLTLVFNTKYAYWFSNGVGIVKICTLLFVIITGFVVLGGGTRVENPTANFQDAWSGSKTASAYGMTTALYRIIFSYGGYNNAFNVANEVKNPVRSLKIYATAALTTVYILYMFANVAFFAAVPRELLEKSGLTVASLFFTQVFGNSGNVRGLNFLIALASFGNMIAVIIGLSRRIRECGRQGVLPYTSFWVSTKPFGTPLGPYLVIWFLTALMILAVPAGDAFTFVNDLGVFPTAAFNLAMAVGIYVVRWRRRKANLPEPEFKAWHVVIIFNICIQLYLLIMPWYPPAGGQYAGDVSFWYATYAVTGIGMTHSLLICAAYYWLWASLLPKWRGYKLRQELVSFDDGAQSNQLRKIPNADVPEWDSTHDASGRLIGPSADEVLVQEKGARVSSEGSNSDTGKQAPNAVREPHDV</sequence>
<evidence type="ECO:0000256" key="2">
    <source>
        <dbReference type="ARBA" id="ARBA00022692"/>
    </source>
</evidence>
<feature type="region of interest" description="Disordered" evidence="5">
    <location>
        <begin position="626"/>
        <end position="684"/>
    </location>
</feature>
<evidence type="ECO:0000256" key="4">
    <source>
        <dbReference type="ARBA" id="ARBA00023136"/>
    </source>
</evidence>
<keyword evidence="4 6" id="KW-0472">Membrane</keyword>
<dbReference type="Gene3D" id="1.20.1740.10">
    <property type="entry name" value="Amino acid/polyamine transporter I"/>
    <property type="match status" value="1"/>
</dbReference>
<feature type="transmembrane region" description="Helical" evidence="6">
    <location>
        <begin position="533"/>
        <end position="556"/>
    </location>
</feature>
<evidence type="ECO:0000256" key="6">
    <source>
        <dbReference type="SAM" id="Phobius"/>
    </source>
</evidence>
<dbReference type="GO" id="GO:0015179">
    <property type="term" value="F:L-amino acid transmembrane transporter activity"/>
    <property type="evidence" value="ECO:0007669"/>
    <property type="project" value="TreeGrafter"/>
</dbReference>
<organism evidence="7 8">
    <name type="scientific">Colletotrichum simmondsii</name>
    <dbReference type="NCBI Taxonomy" id="703756"/>
    <lineage>
        <taxon>Eukaryota</taxon>
        <taxon>Fungi</taxon>
        <taxon>Dikarya</taxon>
        <taxon>Ascomycota</taxon>
        <taxon>Pezizomycotina</taxon>
        <taxon>Sordariomycetes</taxon>
        <taxon>Hypocreomycetidae</taxon>
        <taxon>Glomerellales</taxon>
        <taxon>Glomerellaceae</taxon>
        <taxon>Colletotrichum</taxon>
        <taxon>Colletotrichum acutatum species complex</taxon>
    </lineage>
</organism>